<dbReference type="PANTHER" id="PTHR16296:SF3">
    <property type="entry name" value="COMPLEX I ASSEMBLY FACTOR TMEM126B, MITOCHONDRIAL"/>
    <property type="match status" value="1"/>
</dbReference>
<organism evidence="7 8">
    <name type="scientific">Propithecus coquereli</name>
    <name type="common">Coquerel's sifaka</name>
    <name type="synonym">Propithecus verreauxi coquereli</name>
    <dbReference type="NCBI Taxonomy" id="379532"/>
    <lineage>
        <taxon>Eukaryota</taxon>
        <taxon>Metazoa</taxon>
        <taxon>Chordata</taxon>
        <taxon>Craniata</taxon>
        <taxon>Vertebrata</taxon>
        <taxon>Euteleostomi</taxon>
        <taxon>Mammalia</taxon>
        <taxon>Eutheria</taxon>
        <taxon>Euarchontoglires</taxon>
        <taxon>Primates</taxon>
        <taxon>Strepsirrhini</taxon>
        <taxon>Lemuriformes</taxon>
        <taxon>Indriidae</taxon>
        <taxon>Propithecus</taxon>
    </lineage>
</organism>
<keyword evidence="8" id="KW-1185">Reference proteome</keyword>
<dbReference type="AlphaFoldDB" id="A0A2K6FVZ4"/>
<protein>
    <submittedName>
        <fullName evidence="7">Transmembrane protein 126B</fullName>
    </submittedName>
</protein>
<keyword evidence="4" id="KW-0496">Mitochondrion</keyword>
<name>A0A2K6FVZ4_PROCO</name>
<evidence type="ECO:0000256" key="3">
    <source>
        <dbReference type="ARBA" id="ARBA00022989"/>
    </source>
</evidence>
<comment type="subcellular location">
    <subcellularLocation>
        <location evidence="1">Mitochondrion membrane</location>
        <topology evidence="1">Multi-pass membrane protein</topology>
    </subcellularLocation>
</comment>
<evidence type="ECO:0000256" key="4">
    <source>
        <dbReference type="ARBA" id="ARBA00023128"/>
    </source>
</evidence>
<dbReference type="Proteomes" id="UP000233160">
    <property type="component" value="Unassembled WGS sequence"/>
</dbReference>
<dbReference type="GeneTree" id="ENSGT00520000055616"/>
<dbReference type="Pfam" id="PF07114">
    <property type="entry name" value="TMEM126"/>
    <property type="match status" value="1"/>
</dbReference>
<accession>A0A2K6FVZ4</accession>
<sequence>MAALGRDVGADLRDAGVVPLGAGEAPKDIKMAASMHGQPSPSLGDGKLRRPIVIEIIEKKFECFRKEMTLNIYGTASFATAAGFSGILANFIFRHCFKVKHDALKTYASVTTLPFLATIVADKLLLTDALYLDNISEENCVLRSSLIGIVCGVIYPTGLAFSKNGRLAVKYHTVPPPPKGRVLLHWTLLCQTEVKAMAIPLIFQTAFGIFNGLQKYAAFKKTLEKTVHED</sequence>
<dbReference type="OMA" id="QHYARFE"/>
<keyword evidence="3 6" id="KW-1133">Transmembrane helix</keyword>
<feature type="transmembrane region" description="Helical" evidence="6">
    <location>
        <begin position="72"/>
        <end position="92"/>
    </location>
</feature>
<dbReference type="PANTHER" id="PTHR16296">
    <property type="entry name" value="UNCHARACTERIZED HYPOTHALAMUS PROTEIN HT007"/>
    <property type="match status" value="1"/>
</dbReference>
<keyword evidence="2 6" id="KW-0812">Transmembrane</keyword>
<dbReference type="CTD" id="55863"/>
<evidence type="ECO:0000256" key="1">
    <source>
        <dbReference type="ARBA" id="ARBA00004225"/>
    </source>
</evidence>
<dbReference type="GO" id="GO:0032981">
    <property type="term" value="P:mitochondrial respiratory chain complex I assembly"/>
    <property type="evidence" value="ECO:0007669"/>
    <property type="project" value="Ensembl"/>
</dbReference>
<dbReference type="RefSeq" id="XP_012497241.1">
    <property type="nucleotide sequence ID" value="XM_012641787.1"/>
</dbReference>
<dbReference type="GeneID" id="105808223"/>
<evidence type="ECO:0000256" key="5">
    <source>
        <dbReference type="ARBA" id="ARBA00023136"/>
    </source>
</evidence>
<evidence type="ECO:0000256" key="2">
    <source>
        <dbReference type="ARBA" id="ARBA00022692"/>
    </source>
</evidence>
<dbReference type="OrthoDB" id="6234762at2759"/>
<evidence type="ECO:0000256" key="6">
    <source>
        <dbReference type="SAM" id="Phobius"/>
    </source>
</evidence>
<evidence type="ECO:0000313" key="7">
    <source>
        <dbReference type="Ensembl" id="ENSPCOP00000018171.1"/>
    </source>
</evidence>
<feature type="transmembrane region" description="Helical" evidence="6">
    <location>
        <begin position="104"/>
        <end position="121"/>
    </location>
</feature>
<reference evidence="7" key="1">
    <citation type="submission" date="2025-08" db="UniProtKB">
        <authorList>
            <consortium name="Ensembl"/>
        </authorList>
    </citation>
    <scope>IDENTIFICATION</scope>
</reference>
<dbReference type="KEGG" id="pcoq:105808223"/>
<dbReference type="GO" id="GO:0031966">
    <property type="term" value="C:mitochondrial membrane"/>
    <property type="evidence" value="ECO:0007669"/>
    <property type="project" value="UniProtKB-SubCell"/>
</dbReference>
<reference evidence="7" key="2">
    <citation type="submission" date="2025-09" db="UniProtKB">
        <authorList>
            <consortium name="Ensembl"/>
        </authorList>
    </citation>
    <scope>IDENTIFICATION</scope>
</reference>
<dbReference type="InterPro" id="IPR009801">
    <property type="entry name" value="TMEM126"/>
</dbReference>
<dbReference type="Ensembl" id="ENSPCOT00000028812.1">
    <property type="protein sequence ID" value="ENSPCOP00000018171.1"/>
    <property type="gene ID" value="ENSPCOG00000020968.1"/>
</dbReference>
<keyword evidence="5 6" id="KW-0472">Membrane</keyword>
<evidence type="ECO:0000313" key="8">
    <source>
        <dbReference type="Proteomes" id="UP000233160"/>
    </source>
</evidence>
<proteinExistence type="predicted"/>
<dbReference type="GO" id="GO:0032094">
    <property type="term" value="P:response to food"/>
    <property type="evidence" value="ECO:0007669"/>
    <property type="project" value="Ensembl"/>
</dbReference>
<gene>
    <name evidence="7" type="primary">TMEM126B</name>
</gene>
<feature type="transmembrane region" description="Helical" evidence="6">
    <location>
        <begin position="141"/>
        <end position="161"/>
    </location>
</feature>
<dbReference type="STRING" id="379532.ENSPCOP00000018171"/>